<reference evidence="4" key="1">
    <citation type="submission" date="2021-04" db="EMBL/GenBank/DDBJ databases">
        <authorList>
            <consortium name="Molecular Ecology Group"/>
        </authorList>
    </citation>
    <scope>NUCLEOTIDE SEQUENCE</scope>
</reference>
<keyword evidence="5" id="KW-1185">Reference proteome</keyword>
<keyword evidence="1" id="KW-0343">GTPase activation</keyword>
<dbReference type="FunFam" id="1.10.472.80:FF:000005">
    <property type="entry name" value="TBC1 domain family member 15"/>
    <property type="match status" value="1"/>
</dbReference>
<organism evidence="4 5">
    <name type="scientific">Candidula unifasciata</name>
    <dbReference type="NCBI Taxonomy" id="100452"/>
    <lineage>
        <taxon>Eukaryota</taxon>
        <taxon>Metazoa</taxon>
        <taxon>Spiralia</taxon>
        <taxon>Lophotrochozoa</taxon>
        <taxon>Mollusca</taxon>
        <taxon>Gastropoda</taxon>
        <taxon>Heterobranchia</taxon>
        <taxon>Euthyneura</taxon>
        <taxon>Panpulmonata</taxon>
        <taxon>Eupulmonata</taxon>
        <taxon>Stylommatophora</taxon>
        <taxon>Helicina</taxon>
        <taxon>Helicoidea</taxon>
        <taxon>Geomitridae</taxon>
        <taxon>Candidula</taxon>
    </lineage>
</organism>
<evidence type="ECO:0000313" key="5">
    <source>
        <dbReference type="Proteomes" id="UP000678393"/>
    </source>
</evidence>
<dbReference type="GO" id="GO:0005737">
    <property type="term" value="C:cytoplasm"/>
    <property type="evidence" value="ECO:0007669"/>
    <property type="project" value="UniProtKB-ARBA"/>
</dbReference>
<feature type="compositionally biased region" description="Low complexity" evidence="2">
    <location>
        <begin position="222"/>
        <end position="236"/>
    </location>
</feature>
<feature type="region of interest" description="Disordered" evidence="2">
    <location>
        <begin position="222"/>
        <end position="285"/>
    </location>
</feature>
<dbReference type="Proteomes" id="UP000678393">
    <property type="component" value="Unassembled WGS sequence"/>
</dbReference>
<accession>A0A8S3YW35</accession>
<evidence type="ECO:0000313" key="4">
    <source>
        <dbReference type="EMBL" id="CAG5121313.1"/>
    </source>
</evidence>
<dbReference type="InterPro" id="IPR035969">
    <property type="entry name" value="Rab-GAP_TBC_sf"/>
</dbReference>
<dbReference type="Gene3D" id="1.10.8.270">
    <property type="entry name" value="putative rabgap domain of human tbc1 domain family member 14 like domains"/>
    <property type="match status" value="1"/>
</dbReference>
<feature type="compositionally biased region" description="Polar residues" evidence="2">
    <location>
        <begin position="244"/>
        <end position="262"/>
    </location>
</feature>
<dbReference type="SMART" id="SM00164">
    <property type="entry name" value="TBC"/>
    <property type="match status" value="1"/>
</dbReference>
<dbReference type="InterPro" id="IPR000195">
    <property type="entry name" value="Rab-GAP-TBC_dom"/>
</dbReference>
<dbReference type="Gene3D" id="1.10.472.80">
    <property type="entry name" value="Ypt/Rab-GAP domain of gyp1p, domain 3"/>
    <property type="match status" value="1"/>
</dbReference>
<evidence type="ECO:0000256" key="2">
    <source>
        <dbReference type="SAM" id="MobiDB-lite"/>
    </source>
</evidence>
<feature type="non-terminal residue" evidence="4">
    <location>
        <position position="1"/>
    </location>
</feature>
<evidence type="ECO:0000259" key="3">
    <source>
        <dbReference type="PROSITE" id="PS50086"/>
    </source>
</evidence>
<dbReference type="GO" id="GO:0005096">
    <property type="term" value="F:GTPase activator activity"/>
    <property type="evidence" value="ECO:0007669"/>
    <property type="project" value="UniProtKB-KW"/>
</dbReference>
<gene>
    <name evidence="4" type="ORF">CUNI_LOCUS6871</name>
</gene>
<dbReference type="Pfam" id="PF00566">
    <property type="entry name" value="RabGAP-TBC"/>
    <property type="match status" value="1"/>
</dbReference>
<sequence length="285" mass="32806">KDVMRTDRTQKFFSGDKNPNLQVLYDILMTYGFYNFDLGYVQGMSDMLSPILVVMENEVEAFWCFAGAMERMCHNFEMDQTGMKLQLSQIHILMQVYDPELCAYLESHESGNFYFCFRWILILFKREFSFQDIQRLWEVLWTDRPCKNFHLIISLAILDSEKSTLMENKFGFTEILKHINDISQSIPLEETLCKAEGIFLQLKEYKKLPKVVKEILGLLPATPSSSTDSCLSTASSPQVEVRQETSVSATDVTGRKSSAPVNSSQSFHSSSNRRNTVDEQVKIMT</sequence>
<proteinExistence type="predicted"/>
<dbReference type="AlphaFoldDB" id="A0A8S3YW35"/>
<dbReference type="EMBL" id="CAJHNH020001062">
    <property type="protein sequence ID" value="CAG5121313.1"/>
    <property type="molecule type" value="Genomic_DNA"/>
</dbReference>
<feature type="compositionally biased region" description="Basic and acidic residues" evidence="2">
    <location>
        <begin position="275"/>
        <end position="285"/>
    </location>
</feature>
<dbReference type="OrthoDB" id="10264062at2759"/>
<dbReference type="SUPFAM" id="SSF47923">
    <property type="entry name" value="Ypt/Rab-GAP domain of gyp1p"/>
    <property type="match status" value="2"/>
</dbReference>
<protein>
    <recommendedName>
        <fullName evidence="3">Rab-GAP TBC domain-containing protein</fullName>
    </recommendedName>
</protein>
<name>A0A8S3YW35_9EUPU</name>
<dbReference type="PANTHER" id="PTHR22957">
    <property type="entry name" value="TBC1 DOMAIN FAMILY MEMBER GTPASE-ACTIVATING PROTEIN"/>
    <property type="match status" value="1"/>
</dbReference>
<feature type="domain" description="Rab-GAP TBC" evidence="3">
    <location>
        <begin position="1"/>
        <end position="144"/>
    </location>
</feature>
<evidence type="ECO:0000256" key="1">
    <source>
        <dbReference type="ARBA" id="ARBA00022468"/>
    </source>
</evidence>
<comment type="caution">
    <text evidence="4">The sequence shown here is derived from an EMBL/GenBank/DDBJ whole genome shotgun (WGS) entry which is preliminary data.</text>
</comment>
<dbReference type="PANTHER" id="PTHR22957:SF645">
    <property type="entry name" value="LD27216P"/>
    <property type="match status" value="1"/>
</dbReference>
<dbReference type="PROSITE" id="PS50086">
    <property type="entry name" value="TBC_RABGAP"/>
    <property type="match status" value="1"/>
</dbReference>